<keyword evidence="1" id="KW-0732">Signal</keyword>
<dbReference type="InterPro" id="IPR008979">
    <property type="entry name" value="Galactose-bd-like_sf"/>
</dbReference>
<gene>
    <name evidence="2" type="ORF">K491DRAFT_630276</name>
</gene>
<dbReference type="PANTHER" id="PTHR36848">
    <property type="entry name" value="DNA-BINDING PROTEIN (PUTATIVE SECRETED PROTEIN)-RELATED"/>
    <property type="match status" value="1"/>
</dbReference>
<protein>
    <submittedName>
        <fullName evidence="2">Secreted protein</fullName>
    </submittedName>
</protein>
<dbReference type="EMBL" id="MU004350">
    <property type="protein sequence ID" value="KAF2655389.1"/>
    <property type="molecule type" value="Genomic_DNA"/>
</dbReference>
<keyword evidence="3" id="KW-1185">Reference proteome</keyword>
<dbReference type="Pfam" id="PF17132">
    <property type="entry name" value="Glyco_hydro_106"/>
    <property type="match status" value="1"/>
</dbReference>
<dbReference type="AlphaFoldDB" id="A0A6A6T5R0"/>
<evidence type="ECO:0000313" key="2">
    <source>
        <dbReference type="EMBL" id="KAF2655389.1"/>
    </source>
</evidence>
<proteinExistence type="predicted"/>
<dbReference type="InterPro" id="IPR053161">
    <property type="entry name" value="Ulvan_degrading_GH"/>
</dbReference>
<dbReference type="Proteomes" id="UP000799324">
    <property type="component" value="Unassembled WGS sequence"/>
</dbReference>
<reference evidence="2" key="1">
    <citation type="journal article" date="2020" name="Stud. Mycol.">
        <title>101 Dothideomycetes genomes: a test case for predicting lifestyles and emergence of pathogens.</title>
        <authorList>
            <person name="Haridas S."/>
            <person name="Albert R."/>
            <person name="Binder M."/>
            <person name="Bloem J."/>
            <person name="Labutti K."/>
            <person name="Salamov A."/>
            <person name="Andreopoulos B."/>
            <person name="Baker S."/>
            <person name="Barry K."/>
            <person name="Bills G."/>
            <person name="Bluhm B."/>
            <person name="Cannon C."/>
            <person name="Castanera R."/>
            <person name="Culley D."/>
            <person name="Daum C."/>
            <person name="Ezra D."/>
            <person name="Gonzalez J."/>
            <person name="Henrissat B."/>
            <person name="Kuo A."/>
            <person name="Liang C."/>
            <person name="Lipzen A."/>
            <person name="Lutzoni F."/>
            <person name="Magnuson J."/>
            <person name="Mondo S."/>
            <person name="Nolan M."/>
            <person name="Ohm R."/>
            <person name="Pangilinan J."/>
            <person name="Park H.-J."/>
            <person name="Ramirez L."/>
            <person name="Alfaro M."/>
            <person name="Sun H."/>
            <person name="Tritt A."/>
            <person name="Yoshinaga Y."/>
            <person name="Zwiers L.-H."/>
            <person name="Turgeon B."/>
            <person name="Goodwin S."/>
            <person name="Spatafora J."/>
            <person name="Crous P."/>
            <person name="Grigoriev I."/>
        </authorList>
    </citation>
    <scope>NUCLEOTIDE SEQUENCE</scope>
    <source>
        <strain evidence="2">CBS 122681</strain>
    </source>
</reference>
<accession>A0A6A6T5R0</accession>
<feature type="signal peptide" evidence="1">
    <location>
        <begin position="1"/>
        <end position="18"/>
    </location>
</feature>
<dbReference type="OrthoDB" id="2588159at2759"/>
<organism evidence="2 3">
    <name type="scientific">Lophiostoma macrostomum CBS 122681</name>
    <dbReference type="NCBI Taxonomy" id="1314788"/>
    <lineage>
        <taxon>Eukaryota</taxon>
        <taxon>Fungi</taxon>
        <taxon>Dikarya</taxon>
        <taxon>Ascomycota</taxon>
        <taxon>Pezizomycotina</taxon>
        <taxon>Dothideomycetes</taxon>
        <taxon>Pleosporomycetidae</taxon>
        <taxon>Pleosporales</taxon>
        <taxon>Lophiostomataceae</taxon>
        <taxon>Lophiostoma</taxon>
    </lineage>
</organism>
<evidence type="ECO:0000313" key="3">
    <source>
        <dbReference type="Proteomes" id="UP000799324"/>
    </source>
</evidence>
<sequence>MILTTLVCLTTAIGTAYAATDPSFDAHIDRGTFENPSKHVRPKFRYWIPDASVDPDVVASDVKAAKDVGCGGLELLGYYLYGGPPANGDGRGTYAPVDWAKYGFGGEAWHTVFKAFVQAHKDNDLIMDFAMGPNQGTGVPAPRDDEGLMWDLSAYNVTVPIGGSFDGFLPGWGSGTLQAAVSGTVIGGRNVTDKDPSGGLPGDLPLNRTEYTLAAAGLTDVTDQIDANGHLNVDFSTTNVTGEYHIVFAIYLSLSAYRAQQGPLEIKGPQSAPMDYLHNGSYAVDHFSALGARVMTKFWEEHILNNGTKKILQQVGNYGWEDSVEIQANVYWTKNFSAVFQEQHNYSINTWLPILFHRNGKYKQSNPGTWWVTDEPSGGNTHIADYRATLATQYRIYEETVNKWVEEYLGLQFSAQLSYNLPMDMLANIPSVDAPETESLDFSDLIDGYRQYSGPANLAQRQIVSSECGAVRGQAYVETLPELLWKVKRSYAGSVNQFVFHGFPYSGYYGNTTWPTWTTFNYQYSDMHGPHLPAWEFYREQFDFIARNNWVLQGGKPQIDLAIWQKMTVYPGHIQLRTYEPTDLEDMGYSYQYLSPDNFDLPAAKVVNKTLAPDAQAFKALVVRANDSLTLDGMTKLIEFANAGLPIVLAGGVPPNVLGTLASTILRQVEKDLDTILRLPNVHVTDSYLVASTIASLGITPSTKISSNASWYTYWRTDPETDIDYVFIYNDAMYAAQGQGGSEGSIEFQSTKIPYEFNAWTGGKQPISTYDSTNISTIIPFRLAGNQSTIVAFLPPSEGDARSSTHLTAGTNNVMASSTSNDGLILKATGATTYTTSSGFEKYVSAPPAPPITLSNWTLIVEHWDPPTDLYNYTYGALKHNTTHHIPSLKSWLEISGLQNVSGRGYYSTTFTWPPGRSDSASNRTLDGAFIDFGFVYHTLQASVNGKKLPPLDVTHAAADIKHYLINGVNTVEAVVATPLGNVLRPIWWQLMSSGEGPGSADAGPSKGFVPPPVGSYGMVGDVVVKPYTEIRVDA</sequence>
<feature type="chain" id="PRO_5025562132" evidence="1">
    <location>
        <begin position="19"/>
        <end position="1035"/>
    </location>
</feature>
<evidence type="ECO:0000256" key="1">
    <source>
        <dbReference type="SAM" id="SignalP"/>
    </source>
</evidence>
<dbReference type="PANTHER" id="PTHR36848:SF2">
    <property type="entry name" value="SECRETED PROTEIN"/>
    <property type="match status" value="1"/>
</dbReference>
<name>A0A6A6T5R0_9PLEO</name>
<dbReference type="SUPFAM" id="SSF49785">
    <property type="entry name" value="Galactose-binding domain-like"/>
    <property type="match status" value="1"/>
</dbReference>